<feature type="compositionally biased region" description="Basic and acidic residues" evidence="1">
    <location>
        <begin position="336"/>
        <end position="355"/>
    </location>
</feature>
<dbReference type="InterPro" id="IPR005162">
    <property type="entry name" value="Retrotrans_gag_dom"/>
</dbReference>
<evidence type="ECO:0000313" key="3">
    <source>
        <dbReference type="EMBL" id="CAE05923.1"/>
    </source>
</evidence>
<feature type="region of interest" description="Disordered" evidence="1">
    <location>
        <begin position="444"/>
        <end position="485"/>
    </location>
</feature>
<sequence length="524" mass="59596">MRGLERRGEDDTPAAPSIITPPQFSPRRFSLPSPSDLATMVELKNLKHTLQACWVFLNVRAEIRACKERGIQRISPTRHVYCLIHKTKNHNLSSCKVFLSTTKTSSPKVQQSGISLRDEDKEQGTLVSDRFVGVIDIDSHVPSVLHLLEDYGSSPMSTSSELLAINGTSKSAHANAEAENQVTTPAQHIRTLNTILRETPYDPVLNDDLARWQERLRESVTNLSHAFEEAAAATHQEQPPTGGVNGKNPEQRESPPRATPPPRGTGDLCDHLNGRREARRTRDDGNRSRHRVSSRHRDNEDRDRTNRHNRHDHDDCERRTQGDTGRGCRYNDEDDRDRRRDNNGGRRQDSREPSRRPRTYKRHAIEDDLHALTQNSGESLREYVWRFNECRNTIPEITDASVIRAFKSGVRDHYTTQELATRRIRTTRRLFEIVERCAHVDDALRRKNDKPKTGGEKKPATDAPESSKKKNRKSGKRKAQAEVLAAEYANPPKRCRDRENCLFPNASVLIPVPGKAGVHHTNMI</sequence>
<reference evidence="4" key="1">
    <citation type="journal article" date="2005" name="Nature">
        <title>The map-based sequence of the rice genome.</title>
        <authorList>
            <consortium name="International rice genome sequencing project (IRGSP)"/>
            <person name="Matsumoto T."/>
            <person name="Wu J."/>
            <person name="Kanamori H."/>
            <person name="Katayose Y."/>
            <person name="Fujisawa M."/>
            <person name="Namiki N."/>
            <person name="Mizuno H."/>
            <person name="Yamamoto K."/>
            <person name="Antonio B.A."/>
            <person name="Baba T."/>
            <person name="Sakata K."/>
            <person name="Nagamura Y."/>
            <person name="Aoki H."/>
            <person name="Arikawa K."/>
            <person name="Arita K."/>
            <person name="Bito T."/>
            <person name="Chiden Y."/>
            <person name="Fujitsuka N."/>
            <person name="Fukunaka R."/>
            <person name="Hamada M."/>
            <person name="Harada C."/>
            <person name="Hayashi A."/>
            <person name="Hijishita S."/>
            <person name="Honda M."/>
            <person name="Hosokawa S."/>
            <person name="Ichikawa Y."/>
            <person name="Idonuma A."/>
            <person name="Iijima M."/>
            <person name="Ikeda M."/>
            <person name="Ikeno M."/>
            <person name="Ito K."/>
            <person name="Ito S."/>
            <person name="Ito T."/>
            <person name="Ito Y."/>
            <person name="Ito Y."/>
            <person name="Iwabuchi A."/>
            <person name="Kamiya K."/>
            <person name="Karasawa W."/>
            <person name="Kurita K."/>
            <person name="Katagiri S."/>
            <person name="Kikuta A."/>
            <person name="Kobayashi H."/>
            <person name="Kobayashi N."/>
            <person name="Machita K."/>
            <person name="Maehara T."/>
            <person name="Masukawa M."/>
            <person name="Mizubayashi T."/>
            <person name="Mukai Y."/>
            <person name="Nagasaki H."/>
            <person name="Nagata Y."/>
            <person name="Naito S."/>
            <person name="Nakashima M."/>
            <person name="Nakama Y."/>
            <person name="Nakamichi Y."/>
            <person name="Nakamura M."/>
            <person name="Meguro A."/>
            <person name="Negishi M."/>
            <person name="Ohta I."/>
            <person name="Ohta T."/>
            <person name="Okamoto M."/>
            <person name="Ono N."/>
            <person name="Saji S."/>
            <person name="Sakaguchi M."/>
            <person name="Sakai K."/>
            <person name="Shibata M."/>
            <person name="Shimokawa T."/>
            <person name="Song J."/>
            <person name="Takazaki Y."/>
            <person name="Terasawa K."/>
            <person name="Tsugane M."/>
            <person name="Tsuji K."/>
            <person name="Ueda S."/>
            <person name="Waki K."/>
            <person name="Yamagata H."/>
            <person name="Yamamoto M."/>
            <person name="Yamamoto S."/>
            <person name="Yamane H."/>
            <person name="Yoshiki S."/>
            <person name="Yoshihara R."/>
            <person name="Yukawa K."/>
            <person name="Zhong H."/>
            <person name="Yano M."/>
            <person name="Yuan Q."/>
            <person name="Ouyang S."/>
            <person name="Liu J."/>
            <person name="Jones K.M."/>
            <person name="Gansberger K."/>
            <person name="Moffat K."/>
            <person name="Hill J."/>
            <person name="Bera J."/>
            <person name="Fadrosh D."/>
            <person name="Jin S."/>
            <person name="Johri S."/>
            <person name="Kim M."/>
            <person name="Overton L."/>
            <person name="Reardon M."/>
            <person name="Tsitrin T."/>
            <person name="Vuong H."/>
            <person name="Weaver B."/>
            <person name="Ciecko A."/>
            <person name="Tallon L."/>
            <person name="Jackson J."/>
            <person name="Pai G."/>
            <person name="Aken S.V."/>
            <person name="Utterback T."/>
            <person name="Reidmuller S."/>
            <person name="Feldblyum T."/>
            <person name="Hsiao J."/>
            <person name="Zismann V."/>
            <person name="Iobst S."/>
            <person name="de Vazeille A.R."/>
            <person name="Buell C.R."/>
            <person name="Ying K."/>
            <person name="Li Y."/>
            <person name="Lu T."/>
            <person name="Huang Y."/>
            <person name="Zhao Q."/>
            <person name="Feng Q."/>
            <person name="Zhang L."/>
            <person name="Zhu J."/>
            <person name="Weng Q."/>
            <person name="Mu J."/>
            <person name="Lu Y."/>
            <person name="Fan D."/>
            <person name="Liu Y."/>
            <person name="Guan J."/>
            <person name="Zhang Y."/>
            <person name="Yu S."/>
            <person name="Liu X."/>
            <person name="Zhang Y."/>
            <person name="Hong G."/>
            <person name="Han B."/>
            <person name="Choisne N."/>
            <person name="Demange N."/>
            <person name="Orjeda G."/>
            <person name="Samain S."/>
            <person name="Cattolico L."/>
            <person name="Pelletier E."/>
            <person name="Couloux A."/>
            <person name="Segurens B."/>
            <person name="Wincker P."/>
            <person name="D'Hont A."/>
            <person name="Scarpelli C."/>
            <person name="Weissenbach J."/>
            <person name="Salanoubat M."/>
            <person name="Quetier F."/>
            <person name="Yu Y."/>
            <person name="Kim H.R."/>
            <person name="Rambo T."/>
            <person name="Currie J."/>
            <person name="Collura K."/>
            <person name="Luo M."/>
            <person name="Yang T."/>
            <person name="Ammiraju J.S.S."/>
            <person name="Engler F."/>
            <person name="Soderlund C."/>
            <person name="Wing R.A."/>
            <person name="Palmer L.E."/>
            <person name="de la Bastide M."/>
            <person name="Spiegel L."/>
            <person name="Nascimento L."/>
            <person name="Zutavern T."/>
            <person name="O'Shaughnessy A."/>
            <person name="Dike S."/>
            <person name="Dedhia N."/>
            <person name="Preston R."/>
            <person name="Balija V."/>
            <person name="McCombie W.R."/>
            <person name="Chow T."/>
            <person name="Chen H."/>
            <person name="Chung M."/>
            <person name="Chen C."/>
            <person name="Shaw J."/>
            <person name="Wu H."/>
            <person name="Hsiao K."/>
            <person name="Chao Y."/>
            <person name="Chu M."/>
            <person name="Cheng C."/>
            <person name="Hour A."/>
            <person name="Lee P."/>
            <person name="Lin S."/>
            <person name="Lin Y."/>
            <person name="Liou J."/>
            <person name="Liu S."/>
            <person name="Hsing Y."/>
            <person name="Raghuvanshi S."/>
            <person name="Mohanty A."/>
            <person name="Bharti A.K."/>
            <person name="Gaur A."/>
            <person name="Gupta V."/>
            <person name="Kumar D."/>
            <person name="Ravi V."/>
            <person name="Vij S."/>
            <person name="Kapur A."/>
            <person name="Khurana P."/>
            <person name="Khurana P."/>
            <person name="Khurana J.P."/>
            <person name="Tyagi A.K."/>
            <person name="Gaikwad K."/>
            <person name="Singh A."/>
            <person name="Dalal V."/>
            <person name="Srivastava S."/>
            <person name="Dixit A."/>
            <person name="Pal A.K."/>
            <person name="Ghazi I.A."/>
            <person name="Yadav M."/>
            <person name="Pandit A."/>
            <person name="Bhargava A."/>
            <person name="Sureshbabu K."/>
            <person name="Batra K."/>
            <person name="Sharma T.R."/>
            <person name="Mohapatra T."/>
            <person name="Singh N.K."/>
            <person name="Messing J."/>
            <person name="Nelson A.B."/>
            <person name="Fuks G."/>
            <person name="Kavchok S."/>
            <person name="Keizer G."/>
            <person name="Linton E."/>
            <person name="Llaca V."/>
            <person name="Song R."/>
            <person name="Tanyolac B."/>
            <person name="Young S."/>
            <person name="Ho-Il K."/>
            <person name="Hahn J.H."/>
            <person name="Sangsakoo G."/>
            <person name="Vanavichit A."/>
            <person name="de Mattos Luiz.A.T."/>
            <person name="Zimmer P.D."/>
            <person name="Malone G."/>
            <person name="Dellagostin O."/>
            <person name="de Oliveira A.C."/>
            <person name="Bevan M."/>
            <person name="Bancroft I."/>
            <person name="Minx P."/>
            <person name="Cordum H."/>
            <person name="Wilson R."/>
            <person name="Cheng Z."/>
            <person name="Jin W."/>
            <person name="Jiang J."/>
            <person name="Leong S.A."/>
            <person name="Iwama H."/>
            <person name="Gojobori T."/>
            <person name="Itoh T."/>
            <person name="Niimura Y."/>
            <person name="Fujii Y."/>
            <person name="Habara T."/>
            <person name="Sakai H."/>
            <person name="Sato Y."/>
            <person name="Wilson G."/>
            <person name="Kumar K."/>
            <person name="McCouch S."/>
            <person name="Juretic N."/>
            <person name="Hoen D."/>
            <person name="Wright S."/>
            <person name="Bruskiewich R."/>
            <person name="Bureau T."/>
            <person name="Miyao A."/>
            <person name="Hirochika H."/>
            <person name="Nishikawa T."/>
            <person name="Kadowaki K."/>
            <person name="Sugiura M."/>
            <person name="Burr B."/>
            <person name="Sasaki T."/>
        </authorList>
    </citation>
    <scope>NUCLEOTIDE SEQUENCE [LARGE SCALE GENOMIC DNA]</scope>
    <source>
        <strain evidence="4">cv. Nipponbare</strain>
    </source>
</reference>
<feature type="domain" description="Retrotransposon gag" evidence="2">
    <location>
        <begin position="360"/>
        <end position="411"/>
    </location>
</feature>
<feature type="compositionally biased region" description="Basic and acidic residues" evidence="1">
    <location>
        <begin position="1"/>
        <end position="10"/>
    </location>
</feature>
<dbReference type="Pfam" id="PF03732">
    <property type="entry name" value="Retrotrans_gag"/>
    <property type="match status" value="1"/>
</dbReference>
<dbReference type="AlphaFoldDB" id="Q7XJZ4"/>
<feature type="compositionally biased region" description="Basic and acidic residues" evidence="1">
    <location>
        <begin position="444"/>
        <end position="468"/>
    </location>
</feature>
<dbReference type="EMBL" id="AL662967">
    <property type="protein sequence ID" value="CAE05923.1"/>
    <property type="molecule type" value="Genomic_DNA"/>
</dbReference>
<feature type="region of interest" description="Disordered" evidence="1">
    <location>
        <begin position="231"/>
        <end position="361"/>
    </location>
</feature>
<name>Q7XJZ4_ORYSJ</name>
<protein>
    <submittedName>
        <fullName evidence="3">OSJNBa0034E24.17 protein</fullName>
    </submittedName>
</protein>
<evidence type="ECO:0000256" key="1">
    <source>
        <dbReference type="SAM" id="MobiDB-lite"/>
    </source>
</evidence>
<organism evidence="3 4">
    <name type="scientific">Oryza sativa subsp. japonica</name>
    <name type="common">Rice</name>
    <dbReference type="NCBI Taxonomy" id="39947"/>
    <lineage>
        <taxon>Eukaryota</taxon>
        <taxon>Viridiplantae</taxon>
        <taxon>Streptophyta</taxon>
        <taxon>Embryophyta</taxon>
        <taxon>Tracheophyta</taxon>
        <taxon>Spermatophyta</taxon>
        <taxon>Magnoliopsida</taxon>
        <taxon>Liliopsida</taxon>
        <taxon>Poales</taxon>
        <taxon>Poaceae</taxon>
        <taxon>BOP clade</taxon>
        <taxon>Oryzoideae</taxon>
        <taxon>Oryzeae</taxon>
        <taxon>Oryzinae</taxon>
        <taxon>Oryza</taxon>
        <taxon>Oryza sativa</taxon>
    </lineage>
</organism>
<reference evidence="4" key="2">
    <citation type="journal article" date="2008" name="Nucleic Acids Res.">
        <title>The rice annotation project database (RAP-DB): 2008 update.</title>
        <authorList>
            <consortium name="The rice annotation project (RAP)"/>
        </authorList>
    </citation>
    <scope>GENOME REANNOTATION</scope>
    <source>
        <strain evidence="4">cv. Nipponbare</strain>
    </source>
</reference>
<dbReference type="Proteomes" id="UP000000763">
    <property type="component" value="Chromosome 4"/>
</dbReference>
<feature type="compositionally biased region" description="Basic and acidic residues" evidence="1">
    <location>
        <begin position="295"/>
        <end position="321"/>
    </location>
</feature>
<feature type="region of interest" description="Disordered" evidence="1">
    <location>
        <begin position="1"/>
        <end position="25"/>
    </location>
</feature>
<evidence type="ECO:0000313" key="4">
    <source>
        <dbReference type="Proteomes" id="UP000000763"/>
    </source>
</evidence>
<evidence type="ECO:0000259" key="2">
    <source>
        <dbReference type="Pfam" id="PF03732"/>
    </source>
</evidence>
<feature type="compositionally biased region" description="Basic residues" evidence="1">
    <location>
        <begin position="469"/>
        <end position="478"/>
    </location>
</feature>
<gene>
    <name evidence="3" type="primary">OSJNBa0034E24.17</name>
</gene>
<proteinExistence type="predicted"/>
<accession>Q7XJZ4</accession>
<feature type="compositionally biased region" description="Basic and acidic residues" evidence="1">
    <location>
        <begin position="268"/>
        <end position="287"/>
    </location>
</feature>